<comment type="caution">
    <text evidence="8">The sequence shown here is derived from an EMBL/GenBank/DDBJ whole genome shotgun (WGS) entry which is preliminary data.</text>
</comment>
<evidence type="ECO:0008006" key="10">
    <source>
        <dbReference type="Google" id="ProtNLM"/>
    </source>
</evidence>
<evidence type="ECO:0000256" key="4">
    <source>
        <dbReference type="ARBA" id="ARBA00023172"/>
    </source>
</evidence>
<evidence type="ECO:0000256" key="2">
    <source>
        <dbReference type="ARBA" id="ARBA00022908"/>
    </source>
</evidence>
<keyword evidence="9" id="KW-1185">Reference proteome</keyword>
<dbReference type="CDD" id="cd00397">
    <property type="entry name" value="DNA_BRE_C"/>
    <property type="match status" value="1"/>
</dbReference>
<dbReference type="RefSeq" id="WP_167684933.1">
    <property type="nucleotide sequence ID" value="NZ_QHLQ01000016.1"/>
</dbReference>
<dbReference type="EMBL" id="QHLQ01000016">
    <property type="protein sequence ID" value="NIZ62306.1"/>
    <property type="molecule type" value="Genomic_DNA"/>
</dbReference>
<dbReference type="PROSITE" id="PS51900">
    <property type="entry name" value="CB"/>
    <property type="match status" value="1"/>
</dbReference>
<reference evidence="8 9" key="1">
    <citation type="submission" date="2018-05" db="EMBL/GenBank/DDBJ databases">
        <authorList>
            <person name="Zhang Y.-J."/>
        </authorList>
    </citation>
    <scope>NUCLEOTIDE SEQUENCE [LARGE SCALE GENOMIC DNA]</scope>
    <source>
        <strain evidence="8 9">CY04</strain>
    </source>
</reference>
<dbReference type="Proteomes" id="UP001429564">
    <property type="component" value="Unassembled WGS sequence"/>
</dbReference>
<evidence type="ECO:0000259" key="7">
    <source>
        <dbReference type="PROSITE" id="PS51900"/>
    </source>
</evidence>
<gene>
    <name evidence="8" type="ORF">DL239_15125</name>
</gene>
<evidence type="ECO:0000256" key="3">
    <source>
        <dbReference type="ARBA" id="ARBA00023125"/>
    </source>
</evidence>
<evidence type="ECO:0000256" key="5">
    <source>
        <dbReference type="PROSITE-ProRule" id="PRU01248"/>
    </source>
</evidence>
<proteinExistence type="inferred from homology"/>
<keyword evidence="4" id="KW-0233">DNA recombination</keyword>
<evidence type="ECO:0000256" key="1">
    <source>
        <dbReference type="ARBA" id="ARBA00008857"/>
    </source>
</evidence>
<dbReference type="InterPro" id="IPR002104">
    <property type="entry name" value="Integrase_catalytic"/>
</dbReference>
<dbReference type="PANTHER" id="PTHR30349">
    <property type="entry name" value="PHAGE INTEGRASE-RELATED"/>
    <property type="match status" value="1"/>
</dbReference>
<keyword evidence="3 5" id="KW-0238">DNA-binding</keyword>
<dbReference type="InterPro" id="IPR050090">
    <property type="entry name" value="Tyrosine_recombinase_XerCD"/>
</dbReference>
<dbReference type="Pfam" id="PF00589">
    <property type="entry name" value="Phage_integrase"/>
    <property type="match status" value="1"/>
</dbReference>
<evidence type="ECO:0000313" key="9">
    <source>
        <dbReference type="Proteomes" id="UP001429564"/>
    </source>
</evidence>
<dbReference type="PROSITE" id="PS51898">
    <property type="entry name" value="TYR_RECOMBINASE"/>
    <property type="match status" value="1"/>
</dbReference>
<dbReference type="InterPro" id="IPR011010">
    <property type="entry name" value="DNA_brk_join_enz"/>
</dbReference>
<protein>
    <recommendedName>
        <fullName evidence="10">Site-specific recombinase XerD</fullName>
    </recommendedName>
</protein>
<organism evidence="8 9">
    <name type="scientific">Parasedimentitalea denitrificans</name>
    <dbReference type="NCBI Taxonomy" id="2211118"/>
    <lineage>
        <taxon>Bacteria</taxon>
        <taxon>Pseudomonadati</taxon>
        <taxon>Pseudomonadota</taxon>
        <taxon>Alphaproteobacteria</taxon>
        <taxon>Rhodobacterales</taxon>
        <taxon>Paracoccaceae</taxon>
        <taxon>Parasedimentitalea</taxon>
    </lineage>
</organism>
<name>A0ABX0W9H5_9RHOB</name>
<dbReference type="Gene3D" id="1.10.150.130">
    <property type="match status" value="1"/>
</dbReference>
<evidence type="ECO:0000259" key="6">
    <source>
        <dbReference type="PROSITE" id="PS51898"/>
    </source>
</evidence>
<dbReference type="PANTHER" id="PTHR30349:SF41">
    <property type="entry name" value="INTEGRASE_RECOMBINASE PROTEIN MJ0367-RELATED"/>
    <property type="match status" value="1"/>
</dbReference>
<dbReference type="Gene3D" id="1.10.443.10">
    <property type="entry name" value="Intergrase catalytic core"/>
    <property type="match status" value="1"/>
</dbReference>
<sequence length="537" mass="61042">MSRSYRHIRPTGSMVYSVADVQALYDVCRNTVSNWVSSGLTPSDSVLPQLFRGAELKRFHAERAARKREDLRHGEFKCLGCGHAVFPKINSVFIKGNGGRAPLATATCCDCGRTVMKLLSETECDAIKDCLTTNTSLAGIDESKGPDPACVGKDAESRGIEWHTINDRVVHEWQAYAGRYDPKTVQSHLVSIRDLERFLDGRPFDKVKPRNVGAYRDHIVRLLAKPKKEGGLSNSTVRHRASHLSAFFKWLRGQSGYRRLSASIPDYFALPRSASARQAKQEAKAYASIEEAWRMVALMPEETIVQRRDRAMVAFAYICGLRAGALTSIRFKHLDLENRTFVQDATMMRAKNGKSYQAKWFPRTEAFQEVFLRWVDELTQLGFQDEDAAFPELKDLCMRFEGTSNIEPLGSSRSLQTAFFRASDMLGKRYSPHSARHTLKALGVKICRTQEERKAWSMNLGHSDEQITERHYGKMSSARSASIIEALCSDEVFTEEENEMIIDFYERRFTRGTVEYRIARRLAEKREKARGDDDMIE</sequence>
<dbReference type="InterPro" id="IPR013762">
    <property type="entry name" value="Integrase-like_cat_sf"/>
</dbReference>
<dbReference type="InterPro" id="IPR044068">
    <property type="entry name" value="CB"/>
</dbReference>
<accession>A0ABX0W9H5</accession>
<dbReference type="SUPFAM" id="SSF56349">
    <property type="entry name" value="DNA breaking-rejoining enzymes"/>
    <property type="match status" value="1"/>
</dbReference>
<comment type="similarity">
    <text evidence="1">Belongs to the 'phage' integrase family.</text>
</comment>
<evidence type="ECO:0000313" key="8">
    <source>
        <dbReference type="EMBL" id="NIZ62306.1"/>
    </source>
</evidence>
<feature type="domain" description="Core-binding (CB)" evidence="7">
    <location>
        <begin position="164"/>
        <end position="252"/>
    </location>
</feature>
<dbReference type="InterPro" id="IPR010998">
    <property type="entry name" value="Integrase_recombinase_N"/>
</dbReference>
<keyword evidence="2" id="KW-0229">DNA integration</keyword>
<feature type="domain" description="Tyr recombinase" evidence="6">
    <location>
        <begin position="282"/>
        <end position="485"/>
    </location>
</feature>